<name>A0AAN7UBU0_9PEZI</name>
<dbReference type="FunFam" id="3.40.50.720:FF:000131">
    <property type="entry name" value="Short-chain dehydrogenase/reductase 3"/>
    <property type="match status" value="1"/>
</dbReference>
<dbReference type="PROSITE" id="PS00061">
    <property type="entry name" value="ADH_SHORT"/>
    <property type="match status" value="1"/>
</dbReference>
<keyword evidence="4" id="KW-0521">NADP</keyword>
<protein>
    <recommendedName>
        <fullName evidence="10">Short-chain dehydrogenase/reductase 3</fullName>
    </recommendedName>
    <alternativeName>
        <fullName evidence="11">Retinal short-chain dehydrogenase/reductase 1</fullName>
    </alternativeName>
</protein>
<comment type="similarity">
    <text evidence="2 12">Belongs to the short-chain dehydrogenases/reductases (SDR) family.</text>
</comment>
<dbReference type="EMBL" id="JAWHQM010000002">
    <property type="protein sequence ID" value="KAK5625308.1"/>
    <property type="molecule type" value="Genomic_DNA"/>
</dbReference>
<evidence type="ECO:0000313" key="14">
    <source>
        <dbReference type="Proteomes" id="UP001305414"/>
    </source>
</evidence>
<evidence type="ECO:0000256" key="1">
    <source>
        <dbReference type="ARBA" id="ARBA00004141"/>
    </source>
</evidence>
<evidence type="ECO:0000256" key="11">
    <source>
        <dbReference type="ARBA" id="ARBA00082544"/>
    </source>
</evidence>
<evidence type="ECO:0000256" key="4">
    <source>
        <dbReference type="ARBA" id="ARBA00022857"/>
    </source>
</evidence>
<dbReference type="PRINTS" id="PR00081">
    <property type="entry name" value="GDHRDH"/>
</dbReference>
<dbReference type="GO" id="GO:0052650">
    <property type="term" value="F:all-trans-retinol dehydrogenase (NADP+) activity"/>
    <property type="evidence" value="ECO:0007669"/>
    <property type="project" value="UniProtKB-ARBA"/>
</dbReference>
<dbReference type="PRINTS" id="PR00080">
    <property type="entry name" value="SDRFAMILY"/>
</dbReference>
<keyword evidence="8" id="KW-0472">Membrane</keyword>
<dbReference type="InterPro" id="IPR020904">
    <property type="entry name" value="Sc_DH/Rdtase_CS"/>
</dbReference>
<evidence type="ECO:0000256" key="9">
    <source>
        <dbReference type="ARBA" id="ARBA00059620"/>
    </source>
</evidence>
<proteinExistence type="inferred from homology"/>
<evidence type="ECO:0000313" key="13">
    <source>
        <dbReference type="EMBL" id="KAK5625308.1"/>
    </source>
</evidence>
<organism evidence="13 14">
    <name type="scientific">Xylaria bambusicola</name>
    <dbReference type="NCBI Taxonomy" id="326684"/>
    <lineage>
        <taxon>Eukaryota</taxon>
        <taxon>Fungi</taxon>
        <taxon>Dikarya</taxon>
        <taxon>Ascomycota</taxon>
        <taxon>Pezizomycotina</taxon>
        <taxon>Sordariomycetes</taxon>
        <taxon>Xylariomycetidae</taxon>
        <taxon>Xylariales</taxon>
        <taxon>Xylariaceae</taxon>
        <taxon>Xylaria</taxon>
    </lineage>
</organism>
<dbReference type="InterPro" id="IPR036291">
    <property type="entry name" value="NAD(P)-bd_dom_sf"/>
</dbReference>
<dbReference type="PANTHER" id="PTHR24322:SF736">
    <property type="entry name" value="RETINOL DEHYDROGENASE 10"/>
    <property type="match status" value="1"/>
</dbReference>
<gene>
    <name evidence="13" type="ORF">RRF57_001024</name>
</gene>
<evidence type="ECO:0000256" key="10">
    <source>
        <dbReference type="ARBA" id="ARBA00068717"/>
    </source>
</evidence>
<evidence type="ECO:0000256" key="3">
    <source>
        <dbReference type="ARBA" id="ARBA00022692"/>
    </source>
</evidence>
<evidence type="ECO:0000256" key="6">
    <source>
        <dbReference type="ARBA" id="ARBA00023002"/>
    </source>
</evidence>
<evidence type="ECO:0000256" key="2">
    <source>
        <dbReference type="ARBA" id="ARBA00006484"/>
    </source>
</evidence>
<evidence type="ECO:0000256" key="7">
    <source>
        <dbReference type="ARBA" id="ARBA00023098"/>
    </source>
</evidence>
<dbReference type="Gene3D" id="3.40.50.720">
    <property type="entry name" value="NAD(P)-binding Rossmann-like Domain"/>
    <property type="match status" value="1"/>
</dbReference>
<evidence type="ECO:0000256" key="12">
    <source>
        <dbReference type="RuleBase" id="RU000363"/>
    </source>
</evidence>
<dbReference type="AlphaFoldDB" id="A0AAN7UBU0"/>
<dbReference type="Proteomes" id="UP001305414">
    <property type="component" value="Unassembled WGS sequence"/>
</dbReference>
<dbReference type="GO" id="GO:0016020">
    <property type="term" value="C:membrane"/>
    <property type="evidence" value="ECO:0007669"/>
    <property type="project" value="UniProtKB-SubCell"/>
</dbReference>
<keyword evidence="7" id="KW-0443">Lipid metabolism</keyword>
<keyword evidence="3" id="KW-0812">Transmembrane</keyword>
<reference evidence="13 14" key="1">
    <citation type="submission" date="2023-10" db="EMBL/GenBank/DDBJ databases">
        <title>Draft genome sequence of Xylaria bambusicola isolate GMP-LS, the root and basal stem rot pathogen of sugarcane in Indonesia.</title>
        <authorList>
            <person name="Selvaraj P."/>
            <person name="Muralishankar V."/>
            <person name="Muruganantham S."/>
            <person name="Sp S."/>
            <person name="Haryani S."/>
            <person name="Lau K.J.X."/>
            <person name="Naqvi N.I."/>
        </authorList>
    </citation>
    <scope>NUCLEOTIDE SEQUENCE [LARGE SCALE GENOMIC DNA]</scope>
    <source>
        <strain evidence="13">GMP-LS</strain>
    </source>
</reference>
<sequence>MANINSSPKDTSSHNFGPIVNGALKHILFSLFVVSLVYYVPKTLEVNPISGFLSPRWLVSGKLILRLLLGLTILRALNNALNAWATNNWCMTTKKDWVWDREVAVVTGGSGDIGQALVEGLVNKGVRVAVLDVHELPGRLKNNENVIFVRCDVSVPTEIAAAHNIIERTFGHPSILINNAGIVRTTTILDEPEDHLRRIVGVNLMAHWFTAKAFLPHMLSQNKGHVVTVASVAAYVALPTSVDYSATKAGALAFHEGLACEIKHLYKAPGVMTTIVLPDFVKTQMTKAYWAEVEAAGGLLLEVDQIVDPILKQIFSRRGGQIFVPKSRAIVSSLRGWPNWLQEIVRDVIGRKDRAVDSPWVQKK</sequence>
<keyword evidence="14" id="KW-1185">Reference proteome</keyword>
<accession>A0AAN7UBU0</accession>
<evidence type="ECO:0000256" key="5">
    <source>
        <dbReference type="ARBA" id="ARBA00022989"/>
    </source>
</evidence>
<comment type="caution">
    <text evidence="13">The sequence shown here is derived from an EMBL/GenBank/DDBJ whole genome shotgun (WGS) entry which is preliminary data.</text>
</comment>
<comment type="subcellular location">
    <subcellularLocation>
        <location evidence="1">Membrane</location>
        <topology evidence="1">Multi-pass membrane protein</topology>
    </subcellularLocation>
</comment>
<dbReference type="InterPro" id="IPR002347">
    <property type="entry name" value="SDR_fam"/>
</dbReference>
<keyword evidence="5" id="KW-1133">Transmembrane helix</keyword>
<keyword evidence="6" id="KW-0560">Oxidoreductase</keyword>
<dbReference type="Pfam" id="PF00106">
    <property type="entry name" value="adh_short"/>
    <property type="match status" value="1"/>
</dbReference>
<comment type="function">
    <text evidence="9">Catalyzes the reduction of all-trans-retinal to all-trans-retinol in the presence of NADPH.</text>
</comment>
<dbReference type="SUPFAM" id="SSF51735">
    <property type="entry name" value="NAD(P)-binding Rossmann-fold domains"/>
    <property type="match status" value="1"/>
</dbReference>
<evidence type="ECO:0000256" key="8">
    <source>
        <dbReference type="ARBA" id="ARBA00023136"/>
    </source>
</evidence>
<dbReference type="PANTHER" id="PTHR24322">
    <property type="entry name" value="PKSB"/>
    <property type="match status" value="1"/>
</dbReference>